<evidence type="ECO:0000313" key="1">
    <source>
        <dbReference type="EMBL" id="PHZ07428.1"/>
    </source>
</evidence>
<reference evidence="1 2" key="1">
    <citation type="journal article" date="2016" name="Proc. Natl. Acad. Sci. U.S.A.">
        <title>Lipid metabolic changes in an early divergent fungus govern the establishment of a mutualistic symbiosis with endobacteria.</title>
        <authorList>
            <person name="Lastovetsky O.A."/>
            <person name="Gaspar M.L."/>
            <person name="Mondo S.J."/>
            <person name="LaButti K.M."/>
            <person name="Sandor L."/>
            <person name="Grigoriev I.V."/>
            <person name="Henry S.A."/>
            <person name="Pawlowska T.E."/>
        </authorList>
    </citation>
    <scope>NUCLEOTIDE SEQUENCE [LARGE SCALE GENOMIC DNA]</scope>
    <source>
        <strain evidence="1 2">ATCC 52813</strain>
    </source>
</reference>
<proteinExistence type="predicted"/>
<organism evidence="1 2">
    <name type="scientific">Rhizopus microsporus ATCC 52813</name>
    <dbReference type="NCBI Taxonomy" id="1340429"/>
    <lineage>
        <taxon>Eukaryota</taxon>
        <taxon>Fungi</taxon>
        <taxon>Fungi incertae sedis</taxon>
        <taxon>Mucoromycota</taxon>
        <taxon>Mucoromycotina</taxon>
        <taxon>Mucoromycetes</taxon>
        <taxon>Mucorales</taxon>
        <taxon>Mucorineae</taxon>
        <taxon>Rhizopodaceae</taxon>
        <taxon>Rhizopus</taxon>
    </lineage>
</organism>
<dbReference type="GeneID" id="35443470"/>
<keyword evidence="2" id="KW-1185">Reference proteome</keyword>
<protein>
    <submittedName>
        <fullName evidence="1">Uncharacterized protein</fullName>
    </submittedName>
</protein>
<dbReference type="AlphaFoldDB" id="A0A2G4SF80"/>
<accession>A0A2G4SF80</accession>
<dbReference type="Proteomes" id="UP000242254">
    <property type="component" value="Unassembled WGS sequence"/>
</dbReference>
<gene>
    <name evidence="1" type="ORF">RHIMIDRAFT_274678</name>
</gene>
<dbReference type="EMBL" id="KZ303876">
    <property type="protein sequence ID" value="PHZ07428.1"/>
    <property type="molecule type" value="Genomic_DNA"/>
</dbReference>
<name>A0A2G4SF80_RHIZD</name>
<evidence type="ECO:0000313" key="2">
    <source>
        <dbReference type="Proteomes" id="UP000242254"/>
    </source>
</evidence>
<dbReference type="RefSeq" id="XP_023461136.1">
    <property type="nucleotide sequence ID" value="XM_023612481.1"/>
</dbReference>
<sequence>MNEHHASQTRIYCFQKSSHPVQTAYKNGIRRLRTINGAIVCDNPSCVSSQAKKAVK</sequence>